<dbReference type="PANTHER" id="PTHR11138:SF5">
    <property type="entry name" value="METHIONYL-TRNA FORMYLTRANSFERASE, MITOCHONDRIAL"/>
    <property type="match status" value="1"/>
</dbReference>
<evidence type="ECO:0000256" key="1">
    <source>
        <dbReference type="ARBA" id="ARBA00010699"/>
    </source>
</evidence>
<reference evidence="7 8" key="1">
    <citation type="journal article" date="2016" name="Nat. Commun.">
        <title>Thousands of microbial genomes shed light on interconnected biogeochemical processes in an aquifer system.</title>
        <authorList>
            <person name="Anantharaman K."/>
            <person name="Brown C.T."/>
            <person name="Hug L.A."/>
            <person name="Sharon I."/>
            <person name="Castelle C.J."/>
            <person name="Probst A.J."/>
            <person name="Thomas B.C."/>
            <person name="Singh A."/>
            <person name="Wilkins M.J."/>
            <person name="Karaoz U."/>
            <person name="Brodie E.L."/>
            <person name="Williams K.H."/>
            <person name="Hubbard S.S."/>
            <person name="Banfield J.F."/>
        </authorList>
    </citation>
    <scope>NUCLEOTIDE SEQUENCE [LARGE SCALE GENOMIC DNA]</scope>
</reference>
<keyword evidence="3" id="KW-0808">Transferase</keyword>
<evidence type="ECO:0000256" key="3">
    <source>
        <dbReference type="ARBA" id="ARBA00022679"/>
    </source>
</evidence>
<dbReference type="GO" id="GO:0005829">
    <property type="term" value="C:cytosol"/>
    <property type="evidence" value="ECO:0007669"/>
    <property type="project" value="TreeGrafter"/>
</dbReference>
<accession>A0A1F6X8H1</accession>
<keyword evidence="4" id="KW-0648">Protein biosynthesis</keyword>
<dbReference type="Proteomes" id="UP000176814">
    <property type="component" value="Unassembled WGS sequence"/>
</dbReference>
<feature type="domain" description="Formyl transferase C-terminal" evidence="6">
    <location>
        <begin position="169"/>
        <end position="219"/>
    </location>
</feature>
<dbReference type="EC" id="2.1.2.9" evidence="2"/>
<organism evidence="7 8">
    <name type="scientific">Candidatus Nomurabacteria bacterium RIFCSPLOWO2_01_FULL_40_15</name>
    <dbReference type="NCBI Taxonomy" id="1801772"/>
    <lineage>
        <taxon>Bacteria</taxon>
        <taxon>Candidatus Nomuraibacteriota</taxon>
    </lineage>
</organism>
<evidence type="ECO:0000313" key="8">
    <source>
        <dbReference type="Proteomes" id="UP000176814"/>
    </source>
</evidence>
<dbReference type="PANTHER" id="PTHR11138">
    <property type="entry name" value="METHIONYL-TRNA FORMYLTRANSFERASE"/>
    <property type="match status" value="1"/>
</dbReference>
<evidence type="ECO:0000313" key="7">
    <source>
        <dbReference type="EMBL" id="OGI90381.1"/>
    </source>
</evidence>
<dbReference type="InterPro" id="IPR036477">
    <property type="entry name" value="Formyl_transf_N_sf"/>
</dbReference>
<comment type="caution">
    <text evidence="7">The sequence shown here is derived from an EMBL/GenBank/DDBJ whole genome shotgun (WGS) entry which is preliminary data.</text>
</comment>
<dbReference type="InterPro" id="IPR011034">
    <property type="entry name" value="Formyl_transferase-like_C_sf"/>
</dbReference>
<dbReference type="InterPro" id="IPR001555">
    <property type="entry name" value="GART_AS"/>
</dbReference>
<feature type="domain" description="Formyl transferase N-terminal" evidence="5">
    <location>
        <begin position="36"/>
        <end position="144"/>
    </location>
</feature>
<dbReference type="AlphaFoldDB" id="A0A1F6X8H1"/>
<dbReference type="Pfam" id="PF00551">
    <property type="entry name" value="Formyl_trans_N"/>
    <property type="match status" value="1"/>
</dbReference>
<proteinExistence type="inferred from homology"/>
<dbReference type="PROSITE" id="PS00373">
    <property type="entry name" value="GART"/>
    <property type="match status" value="1"/>
</dbReference>
<dbReference type="Gene3D" id="3.40.50.12230">
    <property type="match status" value="1"/>
</dbReference>
<dbReference type="SUPFAM" id="SSF53328">
    <property type="entry name" value="Formyltransferase"/>
    <property type="match status" value="1"/>
</dbReference>
<protein>
    <recommendedName>
        <fullName evidence="2">methionyl-tRNA formyltransferase</fullName>
        <ecNumber evidence="2">2.1.2.9</ecNumber>
    </recommendedName>
</protein>
<dbReference type="EMBL" id="MFUW01000013">
    <property type="protein sequence ID" value="OGI90381.1"/>
    <property type="molecule type" value="Genomic_DNA"/>
</dbReference>
<evidence type="ECO:0000256" key="4">
    <source>
        <dbReference type="ARBA" id="ARBA00022917"/>
    </source>
</evidence>
<gene>
    <name evidence="7" type="ORF">A2911_00095</name>
</gene>
<dbReference type="InterPro" id="IPR041711">
    <property type="entry name" value="Met-tRNA-FMT_N"/>
</dbReference>
<name>A0A1F6X8H1_9BACT</name>
<evidence type="ECO:0000256" key="2">
    <source>
        <dbReference type="ARBA" id="ARBA00012261"/>
    </source>
</evidence>
<dbReference type="GO" id="GO:0004479">
    <property type="term" value="F:methionyl-tRNA formyltransferase activity"/>
    <property type="evidence" value="ECO:0007669"/>
    <property type="project" value="UniProtKB-EC"/>
</dbReference>
<comment type="similarity">
    <text evidence="1">Belongs to the Fmt family.</text>
</comment>
<dbReference type="CDD" id="cd08646">
    <property type="entry name" value="FMT_core_Met-tRNA-FMT_N"/>
    <property type="match status" value="1"/>
</dbReference>
<evidence type="ECO:0000259" key="5">
    <source>
        <dbReference type="Pfam" id="PF00551"/>
    </source>
</evidence>
<dbReference type="InterPro" id="IPR002376">
    <property type="entry name" value="Formyl_transf_N"/>
</dbReference>
<evidence type="ECO:0000259" key="6">
    <source>
        <dbReference type="Pfam" id="PF02911"/>
    </source>
</evidence>
<dbReference type="InterPro" id="IPR005793">
    <property type="entry name" value="Formyl_trans_C"/>
</dbReference>
<dbReference type="Pfam" id="PF02911">
    <property type="entry name" value="Formyl_trans_C"/>
    <property type="match status" value="1"/>
</dbReference>
<dbReference type="SUPFAM" id="SSF50486">
    <property type="entry name" value="FMT C-terminal domain-like"/>
    <property type="match status" value="1"/>
</dbReference>
<sequence length="245" mass="27511">MKLKFVFLGSSRFSEFVLEELEKAGFSPILQVASARQDLPRIPADFYIVASFGRIIPKEILDIPKYGSLNVHPSLLPKLRGPAPIQGIIFGLGQPGVTIIKMDEQMDHGPILAQERVEIDPLPDHYAIVEEKLARTGGRLLVKTLENYQGLPLIPQEHSLATYTKLVGKEDGLLDLNDESEKNLRKVLAYSTWPGAYFFFKRKTGDEIRVIVKNAKIENSKLKILSVIPAGKREMDWESFLRGNA</sequence>